<dbReference type="AlphaFoldDB" id="Q2SEN2"/>
<feature type="region of interest" description="Disordered" evidence="1">
    <location>
        <begin position="221"/>
        <end position="243"/>
    </location>
</feature>
<dbReference type="STRING" id="349521.HCH_04185"/>
<dbReference type="HOGENOM" id="CLU_862676_0_0_6"/>
<feature type="chain" id="PRO_5004215643" description="DUF4412 domain-containing protein" evidence="2">
    <location>
        <begin position="30"/>
        <end position="322"/>
    </location>
</feature>
<dbReference type="RefSeq" id="WP_011397959.1">
    <property type="nucleotide sequence ID" value="NC_007645.1"/>
</dbReference>
<keyword evidence="4" id="KW-1185">Reference proteome</keyword>
<dbReference type="OrthoDB" id="9889405at2"/>
<evidence type="ECO:0000256" key="1">
    <source>
        <dbReference type="SAM" id="MobiDB-lite"/>
    </source>
</evidence>
<gene>
    <name evidence="3" type="ordered locus">HCH_04185</name>
</gene>
<evidence type="ECO:0008006" key="5">
    <source>
        <dbReference type="Google" id="ProtNLM"/>
    </source>
</evidence>
<evidence type="ECO:0000313" key="3">
    <source>
        <dbReference type="EMBL" id="ABC30892.1"/>
    </source>
</evidence>
<accession>Q2SEN2</accession>
<proteinExistence type="predicted"/>
<evidence type="ECO:0000313" key="4">
    <source>
        <dbReference type="Proteomes" id="UP000000238"/>
    </source>
</evidence>
<dbReference type="EMBL" id="CP000155">
    <property type="protein sequence ID" value="ABC30892.1"/>
    <property type="molecule type" value="Genomic_DNA"/>
</dbReference>
<sequence length="322" mass="36964">MFRHFRSSSFILGSLLSAALSATSLTIQAEESTPAANAEKSAFTGHIYAIKEDDFLKYVTRDDIVYTVDHDAIQRVVVHSKNDYSGVTIYPLEDVVLMFRRNGSEKYFTQVTIKEYLEYMENQGRWSIMDYDRFGFGTYFNGMQKNKDTLVVAQPGPATYDEHPCQQLDITQPDSISPELYTTIHCDHLGIPREWLRYTELRIPEEVTGFPFKVTLRMQEKAPKHVDESKQEKEKDGDSGLDPRLEKALKLTGKALTKTAQVVSKLNEFTYRVVRVVNEPVTKTSFFQEEDFIRVDSIATLRSSFSDFPKYHNSGGSHNWFD</sequence>
<dbReference type="Proteomes" id="UP000000238">
    <property type="component" value="Chromosome"/>
</dbReference>
<keyword evidence="2" id="KW-0732">Signal</keyword>
<reference evidence="3 4" key="1">
    <citation type="journal article" date="2005" name="Nucleic Acids Res.">
        <title>Genomic blueprint of Hahella chejuensis, a marine microbe producing an algicidal agent.</title>
        <authorList>
            <person name="Jeong H."/>
            <person name="Yim J.H."/>
            <person name="Lee C."/>
            <person name="Choi S.-H."/>
            <person name="Park Y.K."/>
            <person name="Yoon S.H."/>
            <person name="Hur C.-G."/>
            <person name="Kang H.-Y."/>
            <person name="Kim D."/>
            <person name="Lee H.H."/>
            <person name="Park K.H."/>
            <person name="Park S.-H."/>
            <person name="Park H.-S."/>
            <person name="Lee H.K."/>
            <person name="Oh T.K."/>
            <person name="Kim J.F."/>
        </authorList>
    </citation>
    <scope>NUCLEOTIDE SEQUENCE [LARGE SCALE GENOMIC DNA]</scope>
    <source>
        <strain evidence="3 4">KCTC 2396</strain>
    </source>
</reference>
<feature type="signal peptide" evidence="2">
    <location>
        <begin position="1"/>
        <end position="29"/>
    </location>
</feature>
<dbReference type="KEGG" id="hch:HCH_04185"/>
<organism evidence="3 4">
    <name type="scientific">Hahella chejuensis (strain KCTC 2396)</name>
    <dbReference type="NCBI Taxonomy" id="349521"/>
    <lineage>
        <taxon>Bacteria</taxon>
        <taxon>Pseudomonadati</taxon>
        <taxon>Pseudomonadota</taxon>
        <taxon>Gammaproteobacteria</taxon>
        <taxon>Oceanospirillales</taxon>
        <taxon>Hahellaceae</taxon>
        <taxon>Hahella</taxon>
    </lineage>
</organism>
<name>Q2SEN2_HAHCH</name>
<protein>
    <recommendedName>
        <fullName evidence="5">DUF4412 domain-containing protein</fullName>
    </recommendedName>
</protein>
<evidence type="ECO:0000256" key="2">
    <source>
        <dbReference type="SAM" id="SignalP"/>
    </source>
</evidence>